<protein>
    <submittedName>
        <fullName evidence="3">Tight adherance operon protein</fullName>
    </submittedName>
</protein>
<keyword evidence="1" id="KW-1133">Transmembrane helix</keyword>
<name>A0AAV5N448_9GAMM</name>
<evidence type="ECO:0000256" key="1">
    <source>
        <dbReference type="SAM" id="Phobius"/>
    </source>
</evidence>
<dbReference type="EMBL" id="BRLH01000006">
    <property type="protein sequence ID" value="GKX56527.1"/>
    <property type="molecule type" value="Genomic_DNA"/>
</dbReference>
<feature type="domain" description="TadE-like" evidence="2">
    <location>
        <begin position="15"/>
        <end position="56"/>
    </location>
</feature>
<gene>
    <name evidence="3" type="primary">tadE</name>
    <name evidence="3" type="ORF">SOASR030_26390</name>
</gene>
<feature type="transmembrane region" description="Helical" evidence="1">
    <location>
        <begin position="21"/>
        <end position="43"/>
    </location>
</feature>
<dbReference type="Proteomes" id="UP001058124">
    <property type="component" value="Unassembled WGS sequence"/>
</dbReference>
<keyword evidence="1" id="KW-0812">Transmembrane</keyword>
<dbReference type="InterPro" id="IPR012495">
    <property type="entry name" value="TadE-like_dom"/>
</dbReference>
<reference evidence="3" key="1">
    <citation type="submission" date="2022-06" db="EMBL/GenBank/DDBJ databases">
        <title>Draft genome sequences of Leminorella grimontii str. JCM5902.</title>
        <authorList>
            <person name="Wakabayashi Y."/>
            <person name="Kojima K."/>
        </authorList>
    </citation>
    <scope>NUCLEOTIDE SEQUENCE</scope>
    <source>
        <strain evidence="3">JCM 5902</strain>
    </source>
</reference>
<comment type="caution">
    <text evidence="3">The sequence shown here is derived from an EMBL/GenBank/DDBJ whole genome shotgun (WGS) entry which is preliminary data.</text>
</comment>
<evidence type="ECO:0000259" key="2">
    <source>
        <dbReference type="Pfam" id="PF07811"/>
    </source>
</evidence>
<dbReference type="RefSeq" id="WP_245614598.1">
    <property type="nucleotide sequence ID" value="NZ_BRLH01000006.1"/>
</dbReference>
<dbReference type="Pfam" id="PF07811">
    <property type="entry name" value="TadE"/>
    <property type="match status" value="1"/>
</dbReference>
<evidence type="ECO:0000313" key="3">
    <source>
        <dbReference type="EMBL" id="GKX56527.1"/>
    </source>
</evidence>
<organism evidence="3 4">
    <name type="scientific">Leminorella grimontii</name>
    <dbReference type="NCBI Taxonomy" id="82981"/>
    <lineage>
        <taxon>Bacteria</taxon>
        <taxon>Pseudomonadati</taxon>
        <taxon>Pseudomonadota</taxon>
        <taxon>Gammaproteobacteria</taxon>
        <taxon>Enterobacterales</taxon>
        <taxon>Budviciaceae</taxon>
        <taxon>Leminorella</taxon>
    </lineage>
</organism>
<keyword evidence="4" id="KW-1185">Reference proteome</keyword>
<dbReference type="AlphaFoldDB" id="A0AAV5N448"/>
<sequence length="164" mass="18884">MMLLKINQFVIKREGVAAIEFSMAFFGFFIMVMFVAEIVRLAYISSAVDLAVSESAKEAKNAQLQGASNYETRFRMRMTNEGGRLWHFLANSQSVQVQVQFANNVADLLNDNYSAASDNRPLARYQVAYDYKPMFFPFPGIWAKTLLKREVIFVQEYERSEFVD</sequence>
<accession>A0AAV5N448</accession>
<keyword evidence="1" id="KW-0472">Membrane</keyword>
<evidence type="ECO:0000313" key="4">
    <source>
        <dbReference type="Proteomes" id="UP001058124"/>
    </source>
</evidence>
<proteinExistence type="predicted"/>